<dbReference type="Proteomes" id="UP001610432">
    <property type="component" value="Unassembled WGS sequence"/>
</dbReference>
<evidence type="ECO:0000256" key="5">
    <source>
        <dbReference type="ARBA" id="ARBA00023163"/>
    </source>
</evidence>
<keyword evidence="10" id="KW-1185">Reference proteome</keyword>
<dbReference type="PANTHER" id="PTHR31001">
    <property type="entry name" value="UNCHARACTERIZED TRANSCRIPTIONAL REGULATORY PROTEIN"/>
    <property type="match status" value="1"/>
</dbReference>
<dbReference type="PANTHER" id="PTHR31001:SF40">
    <property type="entry name" value="ZN(II)2CYS6 TRANSCRIPTION FACTOR (EUROFUNG)"/>
    <property type="match status" value="1"/>
</dbReference>
<dbReference type="EMBL" id="JBFXLQ010000032">
    <property type="protein sequence ID" value="KAL2865380.1"/>
    <property type="molecule type" value="Genomic_DNA"/>
</dbReference>
<gene>
    <name evidence="9" type="ORF">BJX67DRAFT_389390</name>
</gene>
<dbReference type="Pfam" id="PF00172">
    <property type="entry name" value="Zn_clus"/>
    <property type="match status" value="1"/>
</dbReference>
<feature type="domain" description="Zn(2)-C6 fungal-type" evidence="8">
    <location>
        <begin position="10"/>
        <end position="42"/>
    </location>
</feature>
<keyword evidence="4" id="KW-0238">DNA-binding</keyword>
<sequence>MYRRNGKPTSCEPCRISKVRCNHATPVCARCQARGMSQRCFYHPSPMTRPSTRFRHYNVQNDPGHIPEKTPLNRVSKPRVSESEQKKKPDDGQANPELTPSGSLGFLSTLSLCLKSSPDLTPRPSLYRLDDVSSHFTAVKQALGTLAASSRQLEAMITAYYDGSRFTILPRSLIFDPVLSLLRELRQHEGAEAFSEALLERANENLRRSLPPVATDLSMFFLSFTGENIRLEFVGLVFALSGVAWHHAQWRDGLDKTQHTTTMHTASKACMRLFEAYNQANDIAVWTRFMNFVLSSFLFGDTSDILYHIFSEFTAELFIMGFHRLESSPPHLPFFILETRKRIFASAVIWDKGTATFLGRPPRIDSKFCDVAMPLDLDDDEVFLQGTQFEAALKNLDDAGWRRTIGIDDPPRQASFIRLRYQQARLQEKILRLSLGNRNESYSENLLNLYSECQLAMSNIPPQYHYQGSVWHKSSPRFCISLLVVHLAYLYGRFLIERMLLLDGQVPISCLLETSTKLLSDVLDLVEHQRRHAEIRGRFPWLYLYYGLPAAGTLATELLQSTLSGLPLRTSTPRSQIIRDLSVLLGRLERKNLPERPDLSVCVQIGKVIGGVLDEALNKAPLAHRNSFHSEHQQGQFGFLNTAPGSPGEDANPNSLSALPPLPESMTSQDFLSWFDDLVWDDPAMNLGLGVLP</sequence>
<evidence type="ECO:0000313" key="9">
    <source>
        <dbReference type="EMBL" id="KAL2865380.1"/>
    </source>
</evidence>
<dbReference type="SMART" id="SM00066">
    <property type="entry name" value="GAL4"/>
    <property type="match status" value="1"/>
</dbReference>
<feature type="region of interest" description="Disordered" evidence="7">
    <location>
        <begin position="56"/>
        <end position="102"/>
    </location>
</feature>
<evidence type="ECO:0000256" key="4">
    <source>
        <dbReference type="ARBA" id="ARBA00023125"/>
    </source>
</evidence>
<dbReference type="InterPro" id="IPR001138">
    <property type="entry name" value="Zn2Cys6_DnaBD"/>
</dbReference>
<accession>A0ABR4LLH2</accession>
<evidence type="ECO:0000256" key="7">
    <source>
        <dbReference type="SAM" id="MobiDB-lite"/>
    </source>
</evidence>
<feature type="region of interest" description="Disordered" evidence="7">
    <location>
        <begin position="637"/>
        <end position="662"/>
    </location>
</feature>
<keyword evidence="6" id="KW-0539">Nucleus</keyword>
<name>A0ABR4LLH2_9EURO</name>
<dbReference type="InterPro" id="IPR050613">
    <property type="entry name" value="Sec_Metabolite_Reg"/>
</dbReference>
<dbReference type="PROSITE" id="PS50048">
    <property type="entry name" value="ZN2_CY6_FUNGAL_2"/>
    <property type="match status" value="1"/>
</dbReference>
<dbReference type="SMART" id="SM00906">
    <property type="entry name" value="Fungal_trans"/>
    <property type="match status" value="1"/>
</dbReference>
<dbReference type="CDD" id="cd00067">
    <property type="entry name" value="GAL4"/>
    <property type="match status" value="1"/>
</dbReference>
<feature type="compositionally biased region" description="Basic and acidic residues" evidence="7">
    <location>
        <begin position="79"/>
        <end position="91"/>
    </location>
</feature>
<dbReference type="Pfam" id="PF04082">
    <property type="entry name" value="Fungal_trans"/>
    <property type="match status" value="1"/>
</dbReference>
<evidence type="ECO:0000313" key="10">
    <source>
        <dbReference type="Proteomes" id="UP001610432"/>
    </source>
</evidence>
<dbReference type="RefSeq" id="XP_070884359.1">
    <property type="nucleotide sequence ID" value="XM_071034492.1"/>
</dbReference>
<evidence type="ECO:0000259" key="8">
    <source>
        <dbReference type="PROSITE" id="PS50048"/>
    </source>
</evidence>
<evidence type="ECO:0000256" key="1">
    <source>
        <dbReference type="ARBA" id="ARBA00004123"/>
    </source>
</evidence>
<dbReference type="PROSITE" id="PS00463">
    <property type="entry name" value="ZN2_CY6_FUNGAL_1"/>
    <property type="match status" value="1"/>
</dbReference>
<keyword evidence="2" id="KW-0479">Metal-binding</keyword>
<evidence type="ECO:0000256" key="2">
    <source>
        <dbReference type="ARBA" id="ARBA00022723"/>
    </source>
</evidence>
<protein>
    <recommendedName>
        <fullName evidence="8">Zn(2)-C6 fungal-type domain-containing protein</fullName>
    </recommendedName>
</protein>
<evidence type="ECO:0000256" key="3">
    <source>
        <dbReference type="ARBA" id="ARBA00023015"/>
    </source>
</evidence>
<dbReference type="InterPro" id="IPR007219">
    <property type="entry name" value="XnlR_reg_dom"/>
</dbReference>
<keyword evidence="3" id="KW-0805">Transcription regulation</keyword>
<proteinExistence type="predicted"/>
<reference evidence="9 10" key="1">
    <citation type="submission" date="2024-07" db="EMBL/GenBank/DDBJ databases">
        <title>Section-level genome sequencing and comparative genomics of Aspergillus sections Usti and Cavernicolus.</title>
        <authorList>
            <consortium name="Lawrence Berkeley National Laboratory"/>
            <person name="Nybo J.L."/>
            <person name="Vesth T.C."/>
            <person name="Theobald S."/>
            <person name="Frisvad J.C."/>
            <person name="Larsen T.O."/>
            <person name="Kjaerboelling I."/>
            <person name="Rothschild-Mancinelli K."/>
            <person name="Lyhne E.K."/>
            <person name="Kogle M.E."/>
            <person name="Barry K."/>
            <person name="Clum A."/>
            <person name="Na H."/>
            <person name="Ledsgaard L."/>
            <person name="Lin J."/>
            <person name="Lipzen A."/>
            <person name="Kuo A."/>
            <person name="Riley R."/>
            <person name="Mondo S."/>
            <person name="Labutti K."/>
            <person name="Haridas S."/>
            <person name="Pangalinan J."/>
            <person name="Salamov A.A."/>
            <person name="Simmons B.A."/>
            <person name="Magnuson J.K."/>
            <person name="Chen J."/>
            <person name="Drula E."/>
            <person name="Henrissat B."/>
            <person name="Wiebenga A."/>
            <person name="Lubbers R.J."/>
            <person name="Gomes A.C."/>
            <person name="Macurrencykelacurrency M.R."/>
            <person name="Stajich J."/>
            <person name="Grigoriev I.V."/>
            <person name="Mortensen U.H."/>
            <person name="De Vries R.P."/>
            <person name="Baker S.E."/>
            <person name="Andersen M.R."/>
        </authorList>
    </citation>
    <scope>NUCLEOTIDE SEQUENCE [LARGE SCALE GENOMIC DNA]</scope>
    <source>
        <strain evidence="9 10">CBS 449.75</strain>
    </source>
</reference>
<evidence type="ECO:0000256" key="6">
    <source>
        <dbReference type="ARBA" id="ARBA00023242"/>
    </source>
</evidence>
<dbReference type="SUPFAM" id="SSF57701">
    <property type="entry name" value="Zn2/Cys6 DNA-binding domain"/>
    <property type="match status" value="1"/>
</dbReference>
<dbReference type="InterPro" id="IPR036864">
    <property type="entry name" value="Zn2-C6_fun-type_DNA-bd_sf"/>
</dbReference>
<dbReference type="CDD" id="cd12148">
    <property type="entry name" value="fungal_TF_MHR"/>
    <property type="match status" value="1"/>
</dbReference>
<comment type="caution">
    <text evidence="9">The sequence shown here is derived from an EMBL/GenBank/DDBJ whole genome shotgun (WGS) entry which is preliminary data.</text>
</comment>
<dbReference type="Gene3D" id="4.10.240.10">
    <property type="entry name" value="Zn(2)-C6 fungal-type DNA-binding domain"/>
    <property type="match status" value="1"/>
</dbReference>
<comment type="subcellular location">
    <subcellularLocation>
        <location evidence="1">Nucleus</location>
    </subcellularLocation>
</comment>
<keyword evidence="5" id="KW-0804">Transcription</keyword>
<organism evidence="9 10">
    <name type="scientific">Aspergillus lucknowensis</name>
    <dbReference type="NCBI Taxonomy" id="176173"/>
    <lineage>
        <taxon>Eukaryota</taxon>
        <taxon>Fungi</taxon>
        <taxon>Dikarya</taxon>
        <taxon>Ascomycota</taxon>
        <taxon>Pezizomycotina</taxon>
        <taxon>Eurotiomycetes</taxon>
        <taxon>Eurotiomycetidae</taxon>
        <taxon>Eurotiales</taxon>
        <taxon>Aspergillaceae</taxon>
        <taxon>Aspergillus</taxon>
        <taxon>Aspergillus subgen. Nidulantes</taxon>
    </lineage>
</organism>
<dbReference type="GeneID" id="98149564"/>